<evidence type="ECO:0000256" key="2">
    <source>
        <dbReference type="ARBA" id="ARBA00007665"/>
    </source>
</evidence>
<dbReference type="OrthoDB" id="69641at2759"/>
<dbReference type="AlphaFoldDB" id="A0A811LUA8"/>
<dbReference type="Gene3D" id="3.30.230.30">
    <property type="entry name" value="Impact, N-terminal domain"/>
    <property type="match status" value="1"/>
</dbReference>
<proteinExistence type="inferred from homology"/>
<dbReference type="InterPro" id="IPR023582">
    <property type="entry name" value="Impact"/>
</dbReference>
<dbReference type="InterPro" id="IPR006575">
    <property type="entry name" value="RWD_dom"/>
</dbReference>
<dbReference type="SUPFAM" id="SSF54211">
    <property type="entry name" value="Ribosomal protein S5 domain 2-like"/>
    <property type="match status" value="1"/>
</dbReference>
<dbReference type="PROSITE" id="PS00910">
    <property type="entry name" value="UPF0029"/>
    <property type="match status" value="1"/>
</dbReference>
<dbReference type="PROSITE" id="PS50908">
    <property type="entry name" value="RWD"/>
    <property type="match status" value="1"/>
</dbReference>
<dbReference type="PANTHER" id="PTHR16301">
    <property type="entry name" value="IMPACT-RELATED"/>
    <property type="match status" value="1"/>
</dbReference>
<dbReference type="InterPro" id="IPR016135">
    <property type="entry name" value="UBQ-conjugating_enzyme/RWD"/>
</dbReference>
<dbReference type="SMART" id="SM00591">
    <property type="entry name" value="RWD"/>
    <property type="match status" value="1"/>
</dbReference>
<dbReference type="Gene3D" id="3.10.110.10">
    <property type="entry name" value="Ubiquitin Conjugating Enzyme"/>
    <property type="match status" value="1"/>
</dbReference>
<dbReference type="InterPro" id="IPR020569">
    <property type="entry name" value="UPF0029_Impact_CS"/>
</dbReference>
<gene>
    <name evidence="8" type="ORF">BOKJ2_LOCUS14388</name>
</gene>
<dbReference type="Proteomes" id="UP000614601">
    <property type="component" value="Unassembled WGS sequence"/>
</dbReference>
<evidence type="ECO:0000256" key="5">
    <source>
        <dbReference type="ARBA" id="ARBA00022845"/>
    </source>
</evidence>
<evidence type="ECO:0000256" key="4">
    <source>
        <dbReference type="ARBA" id="ARBA00022491"/>
    </source>
</evidence>
<keyword evidence="4" id="KW-0678">Repressor</keyword>
<dbReference type="EMBL" id="CAJFCW020000006">
    <property type="protein sequence ID" value="CAG9128178.1"/>
    <property type="molecule type" value="Genomic_DNA"/>
</dbReference>
<evidence type="ECO:0000313" key="8">
    <source>
        <dbReference type="EMBL" id="CAD5230931.1"/>
    </source>
</evidence>
<dbReference type="Pfam" id="PF05773">
    <property type="entry name" value="RWD"/>
    <property type="match status" value="1"/>
</dbReference>
<dbReference type="GO" id="GO:0140469">
    <property type="term" value="P:GCN2-mediated signaling"/>
    <property type="evidence" value="ECO:0007669"/>
    <property type="project" value="TreeGrafter"/>
</dbReference>
<dbReference type="EMBL" id="CAJFDH010000006">
    <property type="protein sequence ID" value="CAD5230931.1"/>
    <property type="molecule type" value="Genomic_DNA"/>
</dbReference>
<name>A0A811LUA8_9BILA</name>
<organism evidence="8 9">
    <name type="scientific">Bursaphelenchus okinawaensis</name>
    <dbReference type="NCBI Taxonomy" id="465554"/>
    <lineage>
        <taxon>Eukaryota</taxon>
        <taxon>Metazoa</taxon>
        <taxon>Ecdysozoa</taxon>
        <taxon>Nematoda</taxon>
        <taxon>Chromadorea</taxon>
        <taxon>Rhabditida</taxon>
        <taxon>Tylenchina</taxon>
        <taxon>Tylenchomorpha</taxon>
        <taxon>Aphelenchoidea</taxon>
        <taxon>Aphelenchoididae</taxon>
        <taxon>Bursaphelenchus</taxon>
    </lineage>
</organism>
<keyword evidence="5" id="KW-0810">Translation regulation</keyword>
<accession>A0A811LUA8</accession>
<keyword evidence="3" id="KW-0963">Cytoplasm</keyword>
<dbReference type="GO" id="GO:0006446">
    <property type="term" value="P:regulation of translational initiation"/>
    <property type="evidence" value="ECO:0007669"/>
    <property type="project" value="TreeGrafter"/>
</dbReference>
<dbReference type="PANTHER" id="PTHR16301:SF25">
    <property type="entry name" value="PROTEIN IMPACT"/>
    <property type="match status" value="1"/>
</dbReference>
<dbReference type="InterPro" id="IPR020568">
    <property type="entry name" value="Ribosomal_Su5_D2-typ_SF"/>
</dbReference>
<evidence type="ECO:0000256" key="3">
    <source>
        <dbReference type="ARBA" id="ARBA00022490"/>
    </source>
</evidence>
<evidence type="ECO:0000259" key="7">
    <source>
        <dbReference type="PROSITE" id="PS50908"/>
    </source>
</evidence>
<evidence type="ECO:0000256" key="1">
    <source>
        <dbReference type="ARBA" id="ARBA00004496"/>
    </source>
</evidence>
<keyword evidence="6" id="KW-0346">Stress response</keyword>
<feature type="domain" description="RWD" evidence="7">
    <location>
        <begin position="14"/>
        <end position="108"/>
    </location>
</feature>
<dbReference type="InterPro" id="IPR001498">
    <property type="entry name" value="Impact_N"/>
</dbReference>
<reference evidence="8" key="1">
    <citation type="submission" date="2020-09" db="EMBL/GenBank/DDBJ databases">
        <authorList>
            <person name="Kikuchi T."/>
        </authorList>
    </citation>
    <scope>NUCLEOTIDE SEQUENCE</scope>
    <source>
        <strain evidence="8">SH1</strain>
    </source>
</reference>
<keyword evidence="9" id="KW-1185">Reference proteome</keyword>
<protein>
    <recommendedName>
        <fullName evidence="7">RWD domain-containing protein</fullName>
    </recommendedName>
</protein>
<dbReference type="InterPro" id="IPR036956">
    <property type="entry name" value="Impact_N_sf"/>
</dbReference>
<dbReference type="SUPFAM" id="SSF54495">
    <property type="entry name" value="UBC-like"/>
    <property type="match status" value="1"/>
</dbReference>
<evidence type="ECO:0000256" key="6">
    <source>
        <dbReference type="ARBA" id="ARBA00023016"/>
    </source>
</evidence>
<evidence type="ECO:0000313" key="9">
    <source>
        <dbReference type="Proteomes" id="UP000614601"/>
    </source>
</evidence>
<comment type="caution">
    <text evidence="8">The sequence shown here is derived from an EMBL/GenBank/DDBJ whole genome shotgun (WGS) entry which is preliminary data.</text>
</comment>
<dbReference type="Proteomes" id="UP000783686">
    <property type="component" value="Unassembled WGS sequence"/>
</dbReference>
<comment type="similarity">
    <text evidence="2">Belongs to the IMPACT family.</text>
</comment>
<dbReference type="Pfam" id="PF01205">
    <property type="entry name" value="Impact_N"/>
    <property type="match status" value="1"/>
</dbReference>
<dbReference type="GO" id="GO:0005737">
    <property type="term" value="C:cytoplasm"/>
    <property type="evidence" value="ECO:0007669"/>
    <property type="project" value="UniProtKB-SubCell"/>
</dbReference>
<sequence>MSTSIEDNLQQQNEEIFALTTVFPDVVNVDEATRTVYVKLDCEVELKFNLPASYPSDSPPEHHVIVPAFMTELQRKLIDQFRTDYNDFKGIPVICQCIVTAQNIVEDYKKNLEAKPQTNDNIEEERRESEGIRANNIGRSCISSRRYDWMSGECFEDRKSVFQAHIVNVHTKDEPMEALSQLLENSKIARATHNMYAYIIKLPNGIELSDCEDDGEKAAGPKLLHMLKLMNMENQMIVITRWYGGIHLGPDRFRHICNLARKILVQYREENGTKIGKKSKKNGK</sequence>
<comment type="subcellular location">
    <subcellularLocation>
        <location evidence="1">Cytoplasm</location>
    </subcellularLocation>
</comment>